<feature type="region of interest" description="Disordered" evidence="1">
    <location>
        <begin position="910"/>
        <end position="931"/>
    </location>
</feature>
<dbReference type="RefSeq" id="XP_012182482.1">
    <property type="nucleotide sequence ID" value="XM_012327092.1"/>
</dbReference>
<dbReference type="PANTHER" id="PTHR28159">
    <property type="entry name" value="TRAFFICKING PROTEIN PARTICLE COMPLEX II-SPECIFIC SUBUNIT 65"/>
    <property type="match status" value="1"/>
</dbReference>
<sequence>MTSFEDSFNSSVLEVIAPQSSLEFPTDYTGSKATEWFTRLHTESTDRKVAFFDENIEFMLVARFPDQQIDVESTDVASLKPPVDLLFFLAHLQISYDTSYISSAAPTDISAPEIGRPPVPPRTTSINKSKPGALLAAAHPSIFPPSTPHPIPSAAESDRQYVQAQGTPLISGVWGEQPMGSIRSPSDGFALLWNQEGHEWVALYQMSVLVRFMTTKFPDPLLSLTVSATLREKPLPITPARRVLANFIEDAGGFPRMLDLASPIKAIGGDDGQPAEDIDDLITGFVEVNLLEGLQADPSFLSESQPPLHLPSTRLGPATRRTAYALPPDSSKPFPPIQKLTNKALPPISTAGKNNKLPVAPAGATFRKSFRKTMKIVSGFHVRMRTVFVPYFLLPQSGSRKNKNQRSVYANSTITGENSDSEDEAALHERELRQAGNEEHTVVLSVEIENQFQDMPTQGIPNYSFQIERADVSVSGSGAKTVFVGWGDNEDVFPVRIGPREQINLLYAVSFLRAPEVDEFTLNVPPKPGGTQGVEKRASMVDEAQELQRAVSINISVRPFERTFETAPPPGSSRTMRASTSVQDGPVLFPTHTYQSYWSCKLNFSSATTSTSNLEVGSSKTIVLPTPASPFPSMPVSAVPGSPFAPLTTSRPPFSSGQAIAGSKRFVFSSLDSPAPDRQLQQVRSPVNYQGPTAMLNPANLPEVQSGPSTPTAGFVSGTGSRSAYVSPSAAATFVRSPTTYNIPSPQDPYFAFATIGAGQGQGLGFAEAVEEELSPPRTPAYPAYPGSPLPLPATPFWQASITQQSGVGLVVPSVDMRRDRGGAPLPTPGLTVSGFPIGMEIGAEVDTKMKANGEPIVVSIGLLPIAHKGKDKVNMYAQDMIYPLDQFTLDIFVYNQSSWTRRFEVSYPDERRRRRKGRSRGDANSPGILPLENRVRVGPLLPSTCQSVRMDFLALTPGVHSIEELILMDTQTDYTMHLGFVMDIVVHEPPDAGPAVL</sequence>
<feature type="compositionally biased region" description="Polar residues" evidence="1">
    <location>
        <begin position="405"/>
        <end position="418"/>
    </location>
</feature>
<proteinExistence type="predicted"/>
<reference evidence="3 4" key="1">
    <citation type="journal article" date="2012" name="Appl. Environ. Microbiol.">
        <title>Short-read sequencing for genomic analysis of the brown rot fungus Fibroporia radiculosa.</title>
        <authorList>
            <person name="Tang J.D."/>
            <person name="Perkins A.D."/>
            <person name="Sonstegard T.S."/>
            <person name="Schroeder S.G."/>
            <person name="Burgess S.C."/>
            <person name="Diehl S.V."/>
        </authorList>
    </citation>
    <scope>NUCLEOTIDE SEQUENCE [LARGE SCALE GENOMIC DNA]</scope>
    <source>
        <strain evidence="3 4">TFFH 294</strain>
    </source>
</reference>
<dbReference type="PANTHER" id="PTHR28159:SF1">
    <property type="entry name" value="TRAFFICKING PROTEIN PARTICLE COMPLEX II-SPECIFIC SUBUNIT 65"/>
    <property type="match status" value="1"/>
</dbReference>
<dbReference type="GeneID" id="24098110"/>
<feature type="region of interest" description="Disordered" evidence="1">
    <location>
        <begin position="402"/>
        <end position="425"/>
    </location>
</feature>
<protein>
    <recommendedName>
        <fullName evidence="2">Trafficking protein particle complex II-specific subunit 65 IgD3 domain-containing protein</fullName>
    </recommendedName>
</protein>
<evidence type="ECO:0000313" key="4">
    <source>
        <dbReference type="Proteomes" id="UP000006352"/>
    </source>
</evidence>
<dbReference type="InterPro" id="IPR024662">
    <property type="entry name" value="Trs65"/>
</dbReference>
<dbReference type="GO" id="GO:0006891">
    <property type="term" value="P:intra-Golgi vesicle-mediated transport"/>
    <property type="evidence" value="ECO:0007669"/>
    <property type="project" value="InterPro"/>
</dbReference>
<organism evidence="3 4">
    <name type="scientific">Fibroporia radiculosa</name>
    <dbReference type="NCBI Taxonomy" id="599839"/>
    <lineage>
        <taxon>Eukaryota</taxon>
        <taxon>Fungi</taxon>
        <taxon>Dikarya</taxon>
        <taxon>Basidiomycota</taxon>
        <taxon>Agaricomycotina</taxon>
        <taxon>Agaricomycetes</taxon>
        <taxon>Polyporales</taxon>
        <taxon>Fibroporiaceae</taxon>
        <taxon>Fibroporia</taxon>
    </lineage>
</organism>
<keyword evidence="4" id="KW-1185">Reference proteome</keyword>
<dbReference type="OrthoDB" id="24630at2759"/>
<dbReference type="Proteomes" id="UP000006352">
    <property type="component" value="Unassembled WGS sequence"/>
</dbReference>
<dbReference type="GO" id="GO:0005802">
    <property type="term" value="C:trans-Golgi network"/>
    <property type="evidence" value="ECO:0007669"/>
    <property type="project" value="TreeGrafter"/>
</dbReference>
<evidence type="ECO:0000313" key="3">
    <source>
        <dbReference type="EMBL" id="CCM03199.1"/>
    </source>
</evidence>
<feature type="domain" description="Trafficking protein particle complex II-specific subunit 65 IgD3" evidence="2">
    <location>
        <begin position="928"/>
        <end position="978"/>
    </location>
</feature>
<evidence type="ECO:0000256" key="1">
    <source>
        <dbReference type="SAM" id="MobiDB-lite"/>
    </source>
</evidence>
<dbReference type="EMBL" id="HE797104">
    <property type="protein sequence ID" value="CCM03199.1"/>
    <property type="molecule type" value="Genomic_DNA"/>
</dbReference>
<gene>
    <name evidence="3" type="ORF">FIBRA_05323</name>
</gene>
<dbReference type="AlphaFoldDB" id="J4H3F8"/>
<accession>J4H3F8</accession>
<evidence type="ECO:0000259" key="2">
    <source>
        <dbReference type="Pfam" id="PF12735"/>
    </source>
</evidence>
<dbReference type="InParanoid" id="J4H3F8"/>
<dbReference type="HOGENOM" id="CLU_006972_0_0_1"/>
<dbReference type="GO" id="GO:1990071">
    <property type="term" value="C:TRAPPII protein complex"/>
    <property type="evidence" value="ECO:0007669"/>
    <property type="project" value="InterPro"/>
</dbReference>
<name>J4H3F8_9APHY</name>
<dbReference type="STRING" id="599839.J4H3F8"/>
<dbReference type="InterPro" id="IPR055420">
    <property type="entry name" value="IgD3_Trs65"/>
</dbReference>
<dbReference type="Pfam" id="PF12735">
    <property type="entry name" value="IgD3_Trs65"/>
    <property type="match status" value="1"/>
</dbReference>